<sequence length="295" mass="33884">MNSRRLRQWLLIGLLLTLVFSLGWTYHHQADQQVHAQESYALPARYRQLKDGIMVFCYHRVLADTVSTKLAQGLSTNSQLHEFNVPVDKFAEQMKFLHDHHVKVISSQQMTQMVHSSRPIRGKYVVLSFDDIDRSVSDNAIPIMQKYGFPFTAFVITGNTGEYREGSQMATWREIQRAKAIAGDRMTLGLHTHNLHHLNAKFQPIFTQPHYTGKFERDFNRSRNELRAHTGVTANSFAYPYGSGTPAISHFLNQQNLSWVATLNSGIVTDDTDLNETPRLIVNQESWPSIRTWLQ</sequence>
<name>A0ABW1TEX2_9LACO</name>
<dbReference type="InterPro" id="IPR051398">
    <property type="entry name" value="Polysacch_Deacetylase"/>
</dbReference>
<dbReference type="EMBL" id="JBHSSI010000032">
    <property type="protein sequence ID" value="MFC6260478.1"/>
    <property type="molecule type" value="Genomic_DNA"/>
</dbReference>
<dbReference type="PROSITE" id="PS51677">
    <property type="entry name" value="NODB"/>
    <property type="match status" value="1"/>
</dbReference>
<comment type="caution">
    <text evidence="4">The sequence shown here is derived from an EMBL/GenBank/DDBJ whole genome shotgun (WGS) entry which is preliminary data.</text>
</comment>
<comment type="subcellular location">
    <subcellularLocation>
        <location evidence="1">Secreted</location>
    </subcellularLocation>
</comment>
<dbReference type="Gene3D" id="3.20.20.370">
    <property type="entry name" value="Glycoside hydrolase/deacetylase"/>
    <property type="match status" value="1"/>
</dbReference>
<dbReference type="PANTHER" id="PTHR34216:SF3">
    <property type="entry name" value="POLY-BETA-1,6-N-ACETYL-D-GLUCOSAMINE N-DEACETYLASE"/>
    <property type="match status" value="1"/>
</dbReference>
<evidence type="ECO:0000313" key="5">
    <source>
        <dbReference type="Proteomes" id="UP001596283"/>
    </source>
</evidence>
<evidence type="ECO:0000256" key="2">
    <source>
        <dbReference type="ARBA" id="ARBA00022729"/>
    </source>
</evidence>
<gene>
    <name evidence="4" type="ORF">ACFP1C_05900</name>
</gene>
<organism evidence="4 5">
    <name type="scientific">Levilactobacillus fujinensis</name>
    <dbReference type="NCBI Taxonomy" id="2486024"/>
    <lineage>
        <taxon>Bacteria</taxon>
        <taxon>Bacillati</taxon>
        <taxon>Bacillota</taxon>
        <taxon>Bacilli</taxon>
        <taxon>Lactobacillales</taxon>
        <taxon>Lactobacillaceae</taxon>
        <taxon>Levilactobacillus</taxon>
    </lineage>
</organism>
<keyword evidence="5" id="KW-1185">Reference proteome</keyword>
<dbReference type="RefSeq" id="WP_125688989.1">
    <property type="nucleotide sequence ID" value="NZ_JBHSSI010000032.1"/>
</dbReference>
<proteinExistence type="predicted"/>
<dbReference type="InterPro" id="IPR002509">
    <property type="entry name" value="NODB_dom"/>
</dbReference>
<protein>
    <submittedName>
        <fullName evidence="4">Polysaccharide deacetylase family protein</fullName>
    </submittedName>
</protein>
<evidence type="ECO:0000313" key="4">
    <source>
        <dbReference type="EMBL" id="MFC6260478.1"/>
    </source>
</evidence>
<dbReference type="Proteomes" id="UP001596283">
    <property type="component" value="Unassembled WGS sequence"/>
</dbReference>
<accession>A0ABW1TEX2</accession>
<dbReference type="PANTHER" id="PTHR34216">
    <property type="match status" value="1"/>
</dbReference>
<dbReference type="SUPFAM" id="SSF88713">
    <property type="entry name" value="Glycoside hydrolase/deacetylase"/>
    <property type="match status" value="1"/>
</dbReference>
<evidence type="ECO:0000256" key="1">
    <source>
        <dbReference type="ARBA" id="ARBA00004613"/>
    </source>
</evidence>
<evidence type="ECO:0000259" key="3">
    <source>
        <dbReference type="PROSITE" id="PS51677"/>
    </source>
</evidence>
<dbReference type="Pfam" id="PF01522">
    <property type="entry name" value="Polysacc_deac_1"/>
    <property type="match status" value="1"/>
</dbReference>
<dbReference type="InterPro" id="IPR011330">
    <property type="entry name" value="Glyco_hydro/deAcase_b/a-brl"/>
</dbReference>
<keyword evidence="2" id="KW-0732">Signal</keyword>
<reference evidence="5" key="1">
    <citation type="journal article" date="2019" name="Int. J. Syst. Evol. Microbiol.">
        <title>The Global Catalogue of Microorganisms (GCM) 10K type strain sequencing project: providing services to taxonomists for standard genome sequencing and annotation.</title>
        <authorList>
            <consortium name="The Broad Institute Genomics Platform"/>
            <consortium name="The Broad Institute Genome Sequencing Center for Infectious Disease"/>
            <person name="Wu L."/>
            <person name="Ma J."/>
        </authorList>
    </citation>
    <scope>NUCLEOTIDE SEQUENCE [LARGE SCALE GENOMIC DNA]</scope>
    <source>
        <strain evidence="5">CCM 8908</strain>
    </source>
</reference>
<feature type="domain" description="NodB homology" evidence="3">
    <location>
        <begin position="123"/>
        <end position="295"/>
    </location>
</feature>